<dbReference type="STRING" id="1071380.I2H9Q2"/>
<accession>I2H9Q2</accession>
<dbReference type="EMBL" id="HE806325">
    <property type="protein sequence ID" value="CCH63104.1"/>
    <property type="molecule type" value="Genomic_DNA"/>
</dbReference>
<dbReference type="Pfam" id="PF10287">
    <property type="entry name" value="YJL171C_Tos1_C"/>
    <property type="match status" value="1"/>
</dbReference>
<evidence type="ECO:0000256" key="6">
    <source>
        <dbReference type="ARBA" id="ARBA00023295"/>
    </source>
</evidence>
<dbReference type="PANTHER" id="PTHR31737">
    <property type="entry name" value="PROTEIN TOS1"/>
    <property type="match status" value="1"/>
</dbReference>
<dbReference type="Proteomes" id="UP000002866">
    <property type="component" value="Chromosome 10"/>
</dbReference>
<dbReference type="GO" id="GO:0042973">
    <property type="term" value="F:glucan endo-1,3-beta-D-glucosidase activity"/>
    <property type="evidence" value="ECO:0007669"/>
    <property type="project" value="UniProtKB-EC"/>
</dbReference>
<dbReference type="KEGG" id="tbl:TBLA_0J01060"/>
<keyword evidence="6" id="KW-0326">Glycosidase</keyword>
<evidence type="ECO:0000256" key="1">
    <source>
        <dbReference type="ARBA" id="ARBA00000382"/>
    </source>
</evidence>
<sequence length="395" mass="43745">MKSILAPIFAAIPLLTNINAQAFDRLQFDNVGFEGSYYPVKKIENEDDKTTCFCEQEEEYFFKGPNSPLSEYLSVHFRGPISIKQFGFYTSERFVIGDTSDNNSSDWTRDSYYNDAQQTADNVTFLNLQGDISPCLGPALTLANSDGIKTAFDPTVLENNNYLSSGNEIIIYSGAKCSKSQRKKGCGIYRKGIPAYYGFNGNTKMFLFEFSMPTDAQGSNDTIRNFNMPGIWLLNDHIARTAEYPTDNRCSCFASGCGGYDIFKVTDPDNTDRLYSNVRTLQNNGNATIGMQSSGYIQRATNGTMKGGVVFDSEGNIVSFISSQANFDDIVKSSDVNSWLSAIVSNESTTTTLMSVSSTSRKWSWKNEGKVLIPSGNSIISYFFAFAVATFQLIL</sequence>
<dbReference type="Pfam" id="PF10290">
    <property type="entry name" value="YJL171C_Tos1_N"/>
    <property type="match status" value="1"/>
</dbReference>
<keyword evidence="11" id="KW-1185">Reference proteome</keyword>
<evidence type="ECO:0000259" key="8">
    <source>
        <dbReference type="Pfam" id="PF10287"/>
    </source>
</evidence>
<dbReference type="GO" id="GO:0009277">
    <property type="term" value="C:fungal-type cell wall"/>
    <property type="evidence" value="ECO:0007669"/>
    <property type="project" value="TreeGrafter"/>
</dbReference>
<dbReference type="InterPro" id="IPR018807">
    <property type="entry name" value="YJL171C/Tos1_N"/>
</dbReference>
<feature type="domain" description="Cell wall protein YJL171C/Tos1 N-terminal" evidence="9">
    <location>
        <begin position="25"/>
        <end position="91"/>
    </location>
</feature>
<name>I2H9Q2_HENB6</name>
<reference evidence="10 11" key="1">
    <citation type="journal article" date="2011" name="Proc. Natl. Acad. Sci. U.S.A.">
        <title>Evolutionary erosion of yeast sex chromosomes by mating-type switching accidents.</title>
        <authorList>
            <person name="Gordon J.L."/>
            <person name="Armisen D."/>
            <person name="Proux-Wera E."/>
            <person name="Oheigeartaigh S.S."/>
            <person name="Byrne K.P."/>
            <person name="Wolfe K.H."/>
        </authorList>
    </citation>
    <scope>NUCLEOTIDE SEQUENCE [LARGE SCALE GENOMIC DNA]</scope>
    <source>
        <strain evidence="11">ATCC 34711 / CBS 6284 / DSM 70876 / NBRC 10599 / NRRL Y-10934 / UCD 77-7</strain>
    </source>
</reference>
<dbReference type="OrthoDB" id="118256at2759"/>
<dbReference type="EC" id="3.2.1.39" evidence="3"/>
<comment type="similarity">
    <text evidence="2">Belongs to the PGA52 family.</text>
</comment>
<evidence type="ECO:0000256" key="7">
    <source>
        <dbReference type="ARBA" id="ARBA00023316"/>
    </source>
</evidence>
<keyword evidence="5" id="KW-0378">Hydrolase</keyword>
<proteinExistence type="inferred from homology"/>
<dbReference type="HOGENOM" id="CLU_030276_4_0_1"/>
<dbReference type="eggNOG" id="ENOG502QSTV">
    <property type="taxonomic scope" value="Eukaryota"/>
</dbReference>
<dbReference type="AlphaFoldDB" id="I2H9Q2"/>
<keyword evidence="4" id="KW-0732">Signal</keyword>
<dbReference type="GeneID" id="14498287"/>
<organism evidence="10 11">
    <name type="scientific">Henningerozyma blattae (strain ATCC 34711 / CBS 6284 / DSM 70876 / NBRC 10599 / NRRL Y-10934 / UCD 77-7)</name>
    <name type="common">Yeast</name>
    <name type="synonym">Tetrapisispora blattae</name>
    <dbReference type="NCBI Taxonomy" id="1071380"/>
    <lineage>
        <taxon>Eukaryota</taxon>
        <taxon>Fungi</taxon>
        <taxon>Dikarya</taxon>
        <taxon>Ascomycota</taxon>
        <taxon>Saccharomycotina</taxon>
        <taxon>Saccharomycetes</taxon>
        <taxon>Saccharomycetales</taxon>
        <taxon>Saccharomycetaceae</taxon>
        <taxon>Henningerozyma</taxon>
    </lineage>
</organism>
<protein>
    <recommendedName>
        <fullName evidence="3">glucan endo-1,3-beta-D-glucosidase</fullName>
        <ecNumber evidence="3">3.2.1.39</ecNumber>
    </recommendedName>
</protein>
<dbReference type="RefSeq" id="XP_004182623.1">
    <property type="nucleotide sequence ID" value="XM_004182575.1"/>
</dbReference>
<evidence type="ECO:0000256" key="3">
    <source>
        <dbReference type="ARBA" id="ARBA00012780"/>
    </source>
</evidence>
<keyword evidence="7" id="KW-0961">Cell wall biogenesis/degradation</keyword>
<dbReference type="GO" id="GO:0071555">
    <property type="term" value="P:cell wall organization"/>
    <property type="evidence" value="ECO:0007669"/>
    <property type="project" value="UniProtKB-KW"/>
</dbReference>
<dbReference type="InterPro" id="IPR018805">
    <property type="entry name" value="YJL171C/Tos1_C"/>
</dbReference>
<evidence type="ECO:0000259" key="9">
    <source>
        <dbReference type="Pfam" id="PF10290"/>
    </source>
</evidence>
<gene>
    <name evidence="10" type="primary">TBLA0J01060</name>
    <name evidence="10" type="ORF">TBLA_0J01060</name>
</gene>
<evidence type="ECO:0000256" key="4">
    <source>
        <dbReference type="ARBA" id="ARBA00022729"/>
    </source>
</evidence>
<dbReference type="InParanoid" id="I2H9Q2"/>
<feature type="domain" description="Cell wall protein YJL171C/Tos1 C-terminal" evidence="8">
    <location>
        <begin position="105"/>
        <end position="339"/>
    </location>
</feature>
<dbReference type="PANTHER" id="PTHR31737:SF3">
    <property type="entry name" value="CELL WALL PROTEIN YJL171C"/>
    <property type="match status" value="1"/>
</dbReference>
<evidence type="ECO:0000313" key="11">
    <source>
        <dbReference type="Proteomes" id="UP000002866"/>
    </source>
</evidence>
<evidence type="ECO:0000313" key="10">
    <source>
        <dbReference type="EMBL" id="CCH63104.1"/>
    </source>
</evidence>
<comment type="catalytic activity">
    <reaction evidence="1">
        <text>Hydrolysis of (1-&gt;3)-beta-D-glucosidic linkages in (1-&gt;3)-beta-D-glucans.</text>
        <dbReference type="EC" id="3.2.1.39"/>
    </reaction>
</comment>
<evidence type="ECO:0000256" key="2">
    <source>
        <dbReference type="ARBA" id="ARBA00006055"/>
    </source>
</evidence>
<evidence type="ECO:0000256" key="5">
    <source>
        <dbReference type="ARBA" id="ARBA00022801"/>
    </source>
</evidence>